<protein>
    <submittedName>
        <fullName evidence="1">Uncharacterized protein</fullName>
    </submittedName>
</protein>
<keyword evidence="2" id="KW-1185">Reference proteome</keyword>
<gene>
    <name evidence="1" type="ORF">CSSPJE1EN1_LOCUS27501</name>
</gene>
<comment type="caution">
    <text evidence="1">The sequence shown here is derived from an EMBL/GenBank/DDBJ whole genome shotgun (WGS) entry which is preliminary data.</text>
</comment>
<evidence type="ECO:0000313" key="2">
    <source>
        <dbReference type="Proteomes" id="UP001497444"/>
    </source>
</evidence>
<accession>A0ABP0VCG3</accession>
<sequence>MVEERSAKNLSLKTGLQIINFNGADEQPEVSMEGNHLDLGVLSVALMADGLMKHVHNNRFHYLTSCSTCTSCKYPHPV</sequence>
<proteinExistence type="predicted"/>
<organism evidence="1 2">
    <name type="scientific">Sphagnum jensenii</name>
    <dbReference type="NCBI Taxonomy" id="128206"/>
    <lineage>
        <taxon>Eukaryota</taxon>
        <taxon>Viridiplantae</taxon>
        <taxon>Streptophyta</taxon>
        <taxon>Embryophyta</taxon>
        <taxon>Bryophyta</taxon>
        <taxon>Sphagnophytina</taxon>
        <taxon>Sphagnopsida</taxon>
        <taxon>Sphagnales</taxon>
        <taxon>Sphagnaceae</taxon>
        <taxon>Sphagnum</taxon>
    </lineage>
</organism>
<evidence type="ECO:0000313" key="1">
    <source>
        <dbReference type="EMBL" id="CAK9252123.1"/>
    </source>
</evidence>
<name>A0ABP0VCG3_9BRYO</name>
<reference evidence="1" key="1">
    <citation type="submission" date="2024-02" db="EMBL/GenBank/DDBJ databases">
        <authorList>
            <consortium name="ELIXIR-Norway"/>
            <consortium name="Elixir Norway"/>
        </authorList>
    </citation>
    <scope>NUCLEOTIDE SEQUENCE</scope>
</reference>
<dbReference type="Proteomes" id="UP001497444">
    <property type="component" value="Unassembled WGS sequence"/>
</dbReference>
<dbReference type="EMBL" id="CAXAQS010000557">
    <property type="protein sequence ID" value="CAK9252123.1"/>
    <property type="molecule type" value="Genomic_DNA"/>
</dbReference>